<dbReference type="PANTHER" id="PTHR23407:SF1">
    <property type="entry name" value="5-FORMYLTETRAHYDROFOLATE CYCLO-LIGASE"/>
    <property type="match status" value="1"/>
</dbReference>
<comment type="catalytic activity">
    <reaction evidence="5">
        <text>(6S)-5-formyl-5,6,7,8-tetrahydrofolate + ATP = (6R)-5,10-methenyltetrahydrofolate + ADP + phosphate</text>
        <dbReference type="Rhea" id="RHEA:10488"/>
        <dbReference type="ChEBI" id="CHEBI:30616"/>
        <dbReference type="ChEBI" id="CHEBI:43474"/>
        <dbReference type="ChEBI" id="CHEBI:57455"/>
        <dbReference type="ChEBI" id="CHEBI:57457"/>
        <dbReference type="ChEBI" id="CHEBI:456216"/>
        <dbReference type="EC" id="6.3.3.2"/>
    </reaction>
</comment>
<dbReference type="OrthoDB" id="9801938at2"/>
<dbReference type="SUPFAM" id="SSF100950">
    <property type="entry name" value="NagB/RpiA/CoA transferase-like"/>
    <property type="match status" value="1"/>
</dbReference>
<gene>
    <name evidence="6" type="ORF">C0081_20635</name>
</gene>
<dbReference type="AlphaFoldDB" id="A0A2N5XLB7"/>
<dbReference type="GO" id="GO:0030272">
    <property type="term" value="F:5-formyltetrahydrofolate cyclo-ligase activity"/>
    <property type="evidence" value="ECO:0007669"/>
    <property type="project" value="UniProtKB-EC"/>
</dbReference>
<evidence type="ECO:0000256" key="1">
    <source>
        <dbReference type="ARBA" id="ARBA00010638"/>
    </source>
</evidence>
<keyword evidence="5" id="KW-0479">Metal-binding</keyword>
<dbReference type="Pfam" id="PF01812">
    <property type="entry name" value="5-FTHF_cyc-lig"/>
    <property type="match status" value="1"/>
</dbReference>
<dbReference type="InterPro" id="IPR024185">
    <property type="entry name" value="FTHF_cligase-like_sf"/>
</dbReference>
<dbReference type="EC" id="6.3.3.2" evidence="5"/>
<comment type="caution">
    <text evidence="6">The sequence shown here is derived from an EMBL/GenBank/DDBJ whole genome shotgun (WGS) entry which is preliminary data.</text>
</comment>
<dbReference type="PIRSF" id="PIRSF006806">
    <property type="entry name" value="FTHF_cligase"/>
    <property type="match status" value="1"/>
</dbReference>
<dbReference type="GO" id="GO:0009396">
    <property type="term" value="P:folic acid-containing compound biosynthetic process"/>
    <property type="evidence" value="ECO:0007669"/>
    <property type="project" value="TreeGrafter"/>
</dbReference>
<reference evidence="6 7" key="1">
    <citation type="submission" date="2018-01" db="EMBL/GenBank/DDBJ databases">
        <title>The draft genome sequence of Cohaesibacter sp. H1304.</title>
        <authorList>
            <person name="Wang N.-N."/>
            <person name="Du Z.-J."/>
        </authorList>
    </citation>
    <scope>NUCLEOTIDE SEQUENCE [LARGE SCALE GENOMIC DNA]</scope>
    <source>
        <strain evidence="6 7">H1304</strain>
    </source>
</reference>
<keyword evidence="3 4" id="KW-0067">ATP-binding</keyword>
<dbReference type="GO" id="GO:0035999">
    <property type="term" value="P:tetrahydrofolate interconversion"/>
    <property type="evidence" value="ECO:0007669"/>
    <property type="project" value="TreeGrafter"/>
</dbReference>
<dbReference type="GO" id="GO:0046872">
    <property type="term" value="F:metal ion binding"/>
    <property type="evidence" value="ECO:0007669"/>
    <property type="project" value="UniProtKB-KW"/>
</dbReference>
<feature type="binding site" evidence="4">
    <location>
        <position position="56"/>
    </location>
    <ligand>
        <name>substrate</name>
    </ligand>
</feature>
<protein>
    <recommendedName>
        <fullName evidence="5">5-formyltetrahydrofolate cyclo-ligase</fullName>
        <ecNumber evidence="5">6.3.3.2</ecNumber>
    </recommendedName>
</protein>
<evidence type="ECO:0000313" key="6">
    <source>
        <dbReference type="EMBL" id="PLW75227.1"/>
    </source>
</evidence>
<evidence type="ECO:0000256" key="5">
    <source>
        <dbReference type="RuleBase" id="RU361279"/>
    </source>
</evidence>
<comment type="similarity">
    <text evidence="1 5">Belongs to the 5-formyltetrahydrofolate cyclo-ligase family.</text>
</comment>
<name>A0A2N5XLB7_9HYPH</name>
<dbReference type="Gene3D" id="3.40.50.10420">
    <property type="entry name" value="NagB/RpiA/CoA transferase-like"/>
    <property type="match status" value="1"/>
</dbReference>
<proteinExistence type="inferred from homology"/>
<keyword evidence="7" id="KW-1185">Reference proteome</keyword>
<evidence type="ECO:0000256" key="2">
    <source>
        <dbReference type="ARBA" id="ARBA00022741"/>
    </source>
</evidence>
<dbReference type="EMBL" id="PKUQ01000054">
    <property type="protein sequence ID" value="PLW75227.1"/>
    <property type="molecule type" value="Genomic_DNA"/>
</dbReference>
<dbReference type="PANTHER" id="PTHR23407">
    <property type="entry name" value="ATPASE INHIBITOR/5-FORMYLTETRAHYDROFOLATE CYCLO-LIGASE"/>
    <property type="match status" value="1"/>
</dbReference>
<feature type="binding site" evidence="4">
    <location>
        <position position="61"/>
    </location>
    <ligand>
        <name>substrate</name>
    </ligand>
</feature>
<dbReference type="GO" id="GO:0005524">
    <property type="term" value="F:ATP binding"/>
    <property type="evidence" value="ECO:0007669"/>
    <property type="project" value="UniProtKB-KW"/>
</dbReference>
<accession>A0A2N5XLB7</accession>
<keyword evidence="2 4" id="KW-0547">Nucleotide-binding</keyword>
<dbReference type="InterPro" id="IPR002698">
    <property type="entry name" value="FTHF_cligase"/>
</dbReference>
<evidence type="ECO:0000256" key="3">
    <source>
        <dbReference type="ARBA" id="ARBA00022840"/>
    </source>
</evidence>
<dbReference type="RefSeq" id="WP_101535632.1">
    <property type="nucleotide sequence ID" value="NZ_PKUQ01000054.1"/>
</dbReference>
<sequence>MDSTALKEHKATTRREMTRLRDELPIGERERQSTQACQQLLDRLAVAQGQVIGLFLPIKSEINASMLVEPLRERGARLALPVPIGRTGMIFRAWERDAPLVDAGFGTVGPEKTAEELIPDCLIMPLLAFDARGDRLGYGAGHYDRYISERIIEGRKPQLIGLAFSFQKLDKVPVGSYDLPLDMIVTERGVYTP</sequence>
<dbReference type="NCBIfam" id="TIGR02727">
    <property type="entry name" value="MTHFS_bact"/>
    <property type="match status" value="1"/>
</dbReference>
<keyword evidence="5" id="KW-0460">Magnesium</keyword>
<evidence type="ECO:0000313" key="7">
    <source>
        <dbReference type="Proteomes" id="UP000234881"/>
    </source>
</evidence>
<dbReference type="InterPro" id="IPR037171">
    <property type="entry name" value="NagB/RpiA_transferase-like"/>
</dbReference>
<organism evidence="6 7">
    <name type="scientific">Cohaesibacter celericrescens</name>
    <dbReference type="NCBI Taxonomy" id="2067669"/>
    <lineage>
        <taxon>Bacteria</taxon>
        <taxon>Pseudomonadati</taxon>
        <taxon>Pseudomonadota</taxon>
        <taxon>Alphaproteobacteria</taxon>
        <taxon>Hyphomicrobiales</taxon>
        <taxon>Cohaesibacteraceae</taxon>
    </lineage>
</organism>
<keyword evidence="6" id="KW-0436">Ligase</keyword>
<comment type="cofactor">
    <cofactor evidence="5">
        <name>Mg(2+)</name>
        <dbReference type="ChEBI" id="CHEBI:18420"/>
    </cofactor>
</comment>
<feature type="binding site" evidence="4">
    <location>
        <begin position="10"/>
        <end position="14"/>
    </location>
    <ligand>
        <name>ATP</name>
        <dbReference type="ChEBI" id="CHEBI:30616"/>
    </ligand>
</feature>
<dbReference type="Proteomes" id="UP000234881">
    <property type="component" value="Unassembled WGS sequence"/>
</dbReference>
<evidence type="ECO:0000256" key="4">
    <source>
        <dbReference type="PIRSR" id="PIRSR006806-1"/>
    </source>
</evidence>
<feature type="binding site" evidence="4">
    <location>
        <begin position="135"/>
        <end position="143"/>
    </location>
    <ligand>
        <name>ATP</name>
        <dbReference type="ChEBI" id="CHEBI:30616"/>
    </ligand>
</feature>